<accession>A0A167WB66</accession>
<dbReference type="PANTHER" id="PTHR33840">
    <property type="match status" value="1"/>
</dbReference>
<sequence>GRILAVHIDGTSNQFGQHSTNVIQLYSQIIKDDSQITYYNSGIGTYAAPSWKSLNYWKQVVDNSVDLGIAWNFEKIVINAYRWVADNFQPGDRIFLFGFSRGAYQVRALAAMIHKVGLIYKGNEEQIPFAYEIYADHNSEVPPMPTASADAETQPPEAMSKRFKATFSRNVRVHFVGVWDTVSSIGIVRGKNLPGTVAPDNICYFRHALALDERRVKFLPEYARGGAGPNPVPPATPDADAEGNGGRVASKPPNNPAKPHIKETWFTGTHSDIGGGNGLNPDLNRSGAPLLWMCYEAISCGLKMKLYNAKWKWDELGAVNESLTGVWKLFEYMPFTRLSYKTHEEMTMRWHRGRGRKVQAGQKVHASVAFSPSGYEPKAILPHLSKTDLSAKWKKLLDSRSEIKSSGETQFICPNEWKDLLEMDIFDVTAAKTVIENLENPAVDALTSLHRLTVLTWSG</sequence>
<dbReference type="OrthoDB" id="538223at2759"/>
<dbReference type="PANTHER" id="PTHR33840:SF2">
    <property type="entry name" value="TLE1 PHOSPHOLIPASE DOMAIN-CONTAINING PROTEIN"/>
    <property type="match status" value="1"/>
</dbReference>
<feature type="domain" description="T6SS Phospholipase effector Tle1-like catalytic" evidence="2">
    <location>
        <begin position="4"/>
        <end position="295"/>
    </location>
</feature>
<evidence type="ECO:0000256" key="1">
    <source>
        <dbReference type="SAM" id="MobiDB-lite"/>
    </source>
</evidence>
<proteinExistence type="predicted"/>
<evidence type="ECO:0000313" key="3">
    <source>
        <dbReference type="EMBL" id="KZP05893.1"/>
    </source>
</evidence>
<protein>
    <recommendedName>
        <fullName evidence="2">T6SS Phospholipase effector Tle1-like catalytic domain-containing protein</fullName>
    </recommendedName>
</protein>
<keyword evidence="4" id="KW-1185">Reference proteome</keyword>
<dbReference type="InterPro" id="IPR018712">
    <property type="entry name" value="Tle1-like_cat"/>
</dbReference>
<evidence type="ECO:0000259" key="2">
    <source>
        <dbReference type="Pfam" id="PF09994"/>
    </source>
</evidence>
<feature type="non-terminal residue" evidence="3">
    <location>
        <position position="1"/>
    </location>
</feature>
<reference evidence="3 4" key="1">
    <citation type="journal article" date="2016" name="Mol. Biol. Evol.">
        <title>Comparative Genomics of Early-Diverging Mushroom-Forming Fungi Provides Insights into the Origins of Lignocellulose Decay Capabilities.</title>
        <authorList>
            <person name="Nagy L.G."/>
            <person name="Riley R."/>
            <person name="Tritt A."/>
            <person name="Adam C."/>
            <person name="Daum C."/>
            <person name="Floudas D."/>
            <person name="Sun H."/>
            <person name="Yadav J.S."/>
            <person name="Pangilinan J."/>
            <person name="Larsson K.H."/>
            <person name="Matsuura K."/>
            <person name="Barry K."/>
            <person name="Labutti K."/>
            <person name="Kuo R."/>
            <person name="Ohm R.A."/>
            <person name="Bhattacharya S.S."/>
            <person name="Shirouzu T."/>
            <person name="Yoshinaga Y."/>
            <person name="Martin F.M."/>
            <person name="Grigoriev I.V."/>
            <person name="Hibbett D.S."/>
        </authorList>
    </citation>
    <scope>NUCLEOTIDE SEQUENCE [LARGE SCALE GENOMIC DNA]</scope>
    <source>
        <strain evidence="3 4">CBS 109695</strain>
    </source>
</reference>
<dbReference type="Pfam" id="PF09994">
    <property type="entry name" value="T6SS_Tle1-like_cat"/>
    <property type="match status" value="1"/>
</dbReference>
<dbReference type="SUPFAM" id="SSF53474">
    <property type="entry name" value="alpha/beta-Hydrolases"/>
    <property type="match status" value="1"/>
</dbReference>
<dbReference type="InterPro" id="IPR029058">
    <property type="entry name" value="AB_hydrolase_fold"/>
</dbReference>
<name>A0A167WB66_9AGAM</name>
<gene>
    <name evidence="3" type="ORF">FIBSPDRAFT_765232</name>
</gene>
<feature type="region of interest" description="Disordered" evidence="1">
    <location>
        <begin position="225"/>
        <end position="258"/>
    </location>
</feature>
<dbReference type="STRING" id="436010.A0A167WB66"/>
<dbReference type="AlphaFoldDB" id="A0A167WB66"/>
<dbReference type="EMBL" id="KV417813">
    <property type="protein sequence ID" value="KZP05893.1"/>
    <property type="molecule type" value="Genomic_DNA"/>
</dbReference>
<organism evidence="3 4">
    <name type="scientific">Athelia psychrophila</name>
    <dbReference type="NCBI Taxonomy" id="1759441"/>
    <lineage>
        <taxon>Eukaryota</taxon>
        <taxon>Fungi</taxon>
        <taxon>Dikarya</taxon>
        <taxon>Basidiomycota</taxon>
        <taxon>Agaricomycotina</taxon>
        <taxon>Agaricomycetes</taxon>
        <taxon>Agaricomycetidae</taxon>
        <taxon>Atheliales</taxon>
        <taxon>Atheliaceae</taxon>
        <taxon>Athelia</taxon>
    </lineage>
</organism>
<dbReference type="Proteomes" id="UP000076532">
    <property type="component" value="Unassembled WGS sequence"/>
</dbReference>
<evidence type="ECO:0000313" key="4">
    <source>
        <dbReference type="Proteomes" id="UP000076532"/>
    </source>
</evidence>